<reference evidence="2 3" key="1">
    <citation type="submission" date="2016-10" db="EMBL/GenBank/DDBJ databases">
        <authorList>
            <person name="de Groot N.N."/>
        </authorList>
    </citation>
    <scope>NUCLEOTIDE SEQUENCE [LARGE SCALE GENOMIC DNA]</scope>
    <source>
        <strain evidence="2 3">RK1</strain>
    </source>
</reference>
<keyword evidence="3" id="KW-1185">Reference proteome</keyword>
<dbReference type="SUPFAM" id="SSF56219">
    <property type="entry name" value="DNase I-like"/>
    <property type="match status" value="1"/>
</dbReference>
<dbReference type="Proteomes" id="UP000198670">
    <property type="component" value="Unassembled WGS sequence"/>
</dbReference>
<name>A0A1I3F6P6_9SPHI</name>
<keyword evidence="2" id="KW-0540">Nuclease</keyword>
<dbReference type="PANTHER" id="PTHR14859">
    <property type="entry name" value="CALCOFLUOR WHITE HYPERSENSITIVE PROTEIN PRECURSOR"/>
    <property type="match status" value="1"/>
</dbReference>
<evidence type="ECO:0000313" key="3">
    <source>
        <dbReference type="Proteomes" id="UP000198670"/>
    </source>
</evidence>
<organism evidence="2 3">
    <name type="scientific">Parapedobacter indicus</name>
    <dbReference type="NCBI Taxonomy" id="1477437"/>
    <lineage>
        <taxon>Bacteria</taxon>
        <taxon>Pseudomonadati</taxon>
        <taxon>Bacteroidota</taxon>
        <taxon>Sphingobacteriia</taxon>
        <taxon>Sphingobacteriales</taxon>
        <taxon>Sphingobacteriaceae</taxon>
        <taxon>Parapedobacter</taxon>
    </lineage>
</organism>
<dbReference type="OrthoDB" id="635146at2"/>
<gene>
    <name evidence="2" type="ORF">SAMN05444682_102191</name>
</gene>
<dbReference type="Pfam" id="PF03372">
    <property type="entry name" value="Exo_endo_phos"/>
    <property type="match status" value="1"/>
</dbReference>
<proteinExistence type="predicted"/>
<dbReference type="PANTHER" id="PTHR14859:SF1">
    <property type="entry name" value="PGAP2-INTERACTING PROTEIN"/>
    <property type="match status" value="1"/>
</dbReference>
<keyword evidence="2" id="KW-0378">Hydrolase</keyword>
<dbReference type="GO" id="GO:0016020">
    <property type="term" value="C:membrane"/>
    <property type="evidence" value="ECO:0007669"/>
    <property type="project" value="GOC"/>
</dbReference>
<dbReference type="InterPro" id="IPR051916">
    <property type="entry name" value="GPI-anchor_lipid_remodeler"/>
</dbReference>
<dbReference type="InterPro" id="IPR005135">
    <property type="entry name" value="Endo/exonuclease/phosphatase"/>
</dbReference>
<feature type="domain" description="Endonuclease/exonuclease/phosphatase" evidence="1">
    <location>
        <begin position="105"/>
        <end position="326"/>
    </location>
</feature>
<dbReference type="GO" id="GO:0006506">
    <property type="term" value="P:GPI anchor biosynthetic process"/>
    <property type="evidence" value="ECO:0007669"/>
    <property type="project" value="TreeGrafter"/>
</dbReference>
<protein>
    <submittedName>
        <fullName evidence="2">Metal-dependent hydrolase, endonuclease/exonuclease/phosphatase family</fullName>
    </submittedName>
</protein>
<keyword evidence="2" id="KW-0255">Endonuclease</keyword>
<accession>A0A1I3F6P6</accession>
<evidence type="ECO:0000313" key="2">
    <source>
        <dbReference type="EMBL" id="SFI06907.1"/>
    </source>
</evidence>
<dbReference type="EMBL" id="FOQO01000002">
    <property type="protein sequence ID" value="SFI06907.1"/>
    <property type="molecule type" value="Genomic_DNA"/>
</dbReference>
<dbReference type="AlphaFoldDB" id="A0A1I3F6P6"/>
<dbReference type="Gene3D" id="3.60.10.10">
    <property type="entry name" value="Endonuclease/exonuclease/phosphatase"/>
    <property type="match status" value="1"/>
</dbReference>
<dbReference type="STRING" id="1477437.SAMN05444682_102191"/>
<dbReference type="GO" id="GO:0004527">
    <property type="term" value="F:exonuclease activity"/>
    <property type="evidence" value="ECO:0007669"/>
    <property type="project" value="UniProtKB-KW"/>
</dbReference>
<dbReference type="RefSeq" id="WP_143072851.1">
    <property type="nucleotide sequence ID" value="NZ_FOQO01000002.1"/>
</dbReference>
<keyword evidence="2" id="KW-0269">Exonuclease</keyword>
<sequence>MKKNLKTELDSLTTRKSFLKQSALSLLGLTMLPSWKTAQGLGQAQNVIVPESNVGSNAKTIRSISYNIFNGCIGYKGINGRDLPPGEQSTLVKTARELGQIPIRIMQELALYRPNIINFSESPGEETIAEMAKILGMNYAFFPGGKNRKGKFPGAILTNFEILNSETRPFANKNGDLEELFTRHWGKATLRLPNGKSIVVHSAHLWPFAKEENDTRIRLEEISAMQAAIEHDAAGDADSILLQGDLNHTPDTLEYERLNSGRLVDAFKAAGDGDGYTANAIKPAKRIDYIYCAGTLSGQIKECRTLYEGSFRMNNEDPNGFALSDHLPVLADFWLDTV</sequence>
<dbReference type="GO" id="GO:0004519">
    <property type="term" value="F:endonuclease activity"/>
    <property type="evidence" value="ECO:0007669"/>
    <property type="project" value="UniProtKB-KW"/>
</dbReference>
<dbReference type="InterPro" id="IPR036691">
    <property type="entry name" value="Endo/exonu/phosph_ase_sf"/>
</dbReference>
<evidence type="ECO:0000259" key="1">
    <source>
        <dbReference type="Pfam" id="PF03372"/>
    </source>
</evidence>